<evidence type="ECO:0000313" key="6">
    <source>
        <dbReference type="EMBL" id="PLB48923.1"/>
    </source>
</evidence>
<evidence type="ECO:0000256" key="1">
    <source>
        <dbReference type="ARBA" id="ARBA00008296"/>
    </source>
</evidence>
<dbReference type="InterPro" id="IPR054413">
    <property type="entry name" value="LSO1/2"/>
</dbReference>
<feature type="compositionally biased region" description="Basic and acidic residues" evidence="3">
    <location>
        <begin position="51"/>
        <end position="73"/>
    </location>
</feature>
<dbReference type="PANTHER" id="PTHR21680:SF0">
    <property type="entry name" value="COILED-COIL DOMAIN-CONTAINING PROTEIN 124"/>
    <property type="match status" value="1"/>
</dbReference>
<dbReference type="Pfam" id="PF22048">
    <property type="entry name" value="LSO1_2-like"/>
    <property type="match status" value="1"/>
</dbReference>
<dbReference type="STRING" id="1392250.A0A2I2G7V1"/>
<comment type="similarity">
    <text evidence="1">Belongs to the CCDC124 family.</text>
</comment>
<dbReference type="InterPro" id="IPR010422">
    <property type="entry name" value="Ccdc124/Oxs1"/>
</dbReference>
<dbReference type="PANTHER" id="PTHR21680">
    <property type="entry name" value="COILED-COIL DOMAIN-CONTAINING PROTEIN 124"/>
    <property type="match status" value="1"/>
</dbReference>
<evidence type="ECO:0000259" key="5">
    <source>
        <dbReference type="Pfam" id="PF22048"/>
    </source>
</evidence>
<feature type="domain" description="Coiled-coil" evidence="4">
    <location>
        <begin position="114"/>
        <end position="192"/>
    </location>
</feature>
<dbReference type="Pfam" id="PF06244">
    <property type="entry name" value="Ccdc124"/>
    <property type="match status" value="1"/>
</dbReference>
<feature type="compositionally biased region" description="Low complexity" evidence="3">
    <location>
        <begin position="13"/>
        <end position="27"/>
    </location>
</feature>
<sequence>MAGKKGAGENSKKAAGNARKAEAAAGKKAVEDAKRAAEEDKQWSKGAKSNAKKEDAESKKADAARKKAERDALLAEEEASQPAKGKGANAKQATKKTRGLDLSQLDDTPASKKGSSLNATGIDNALDALSLTNKDTSKIDRHPERRYKAAYAAFEARRMPEVEEEHPGLRRQQRIELVKKEFEKSDENPFNQAHVAFDATRDEIANVRDAERKKVEARLGK</sequence>
<dbReference type="EMBL" id="MSFO01000004">
    <property type="protein sequence ID" value="PLB48923.1"/>
    <property type="molecule type" value="Genomic_DNA"/>
</dbReference>
<dbReference type="GO" id="GO:0006366">
    <property type="term" value="P:transcription by RNA polymerase II"/>
    <property type="evidence" value="ECO:0007669"/>
    <property type="project" value="TreeGrafter"/>
</dbReference>
<keyword evidence="7" id="KW-1185">Reference proteome</keyword>
<dbReference type="AlphaFoldDB" id="A0A2I2G7V1"/>
<dbReference type="GeneID" id="36562399"/>
<reference evidence="6 7" key="1">
    <citation type="submission" date="2016-12" db="EMBL/GenBank/DDBJ databases">
        <title>The genomes of Aspergillus section Nigri reveals drivers in fungal speciation.</title>
        <authorList>
            <consortium name="DOE Joint Genome Institute"/>
            <person name="Vesth T.C."/>
            <person name="Nybo J."/>
            <person name="Theobald S."/>
            <person name="Brandl J."/>
            <person name="Frisvad J.C."/>
            <person name="Nielsen K.F."/>
            <person name="Lyhne E.K."/>
            <person name="Kogle M.E."/>
            <person name="Kuo A."/>
            <person name="Riley R."/>
            <person name="Clum A."/>
            <person name="Nolan M."/>
            <person name="Lipzen A."/>
            <person name="Salamov A."/>
            <person name="Henrissat B."/>
            <person name="Wiebenga A."/>
            <person name="De Vries R.P."/>
            <person name="Grigoriev I.V."/>
            <person name="Mortensen U.H."/>
            <person name="Andersen M.R."/>
            <person name="Baker S.E."/>
        </authorList>
    </citation>
    <scope>NUCLEOTIDE SEQUENCE [LARGE SCALE GENOMIC DNA]</scope>
    <source>
        <strain evidence="6 7">IBT 23096</strain>
    </source>
</reference>
<proteinExistence type="inferred from homology"/>
<gene>
    <name evidence="6" type="ORF">P170DRAFT_509589</name>
</gene>
<dbReference type="InterPro" id="IPR054414">
    <property type="entry name" value="Ccdc124/Oxs1_C"/>
</dbReference>
<accession>A0A2I2G7V1</accession>
<evidence type="ECO:0000259" key="4">
    <source>
        <dbReference type="Pfam" id="PF06244"/>
    </source>
</evidence>
<protein>
    <submittedName>
        <fullName evidence="6">DUF1014 domain protein</fullName>
    </submittedName>
</protein>
<feature type="compositionally biased region" description="Basic and acidic residues" evidence="3">
    <location>
        <begin position="28"/>
        <end position="43"/>
    </location>
</feature>
<dbReference type="OrthoDB" id="76412at2759"/>
<name>A0A2I2G7V1_9EURO</name>
<organism evidence="6 7">
    <name type="scientific">Aspergillus steynii IBT 23096</name>
    <dbReference type="NCBI Taxonomy" id="1392250"/>
    <lineage>
        <taxon>Eukaryota</taxon>
        <taxon>Fungi</taxon>
        <taxon>Dikarya</taxon>
        <taxon>Ascomycota</taxon>
        <taxon>Pezizomycotina</taxon>
        <taxon>Eurotiomycetes</taxon>
        <taxon>Eurotiomycetidae</taxon>
        <taxon>Eurotiales</taxon>
        <taxon>Aspergillaceae</taxon>
        <taxon>Aspergillus</taxon>
        <taxon>Aspergillus subgen. Circumdati</taxon>
    </lineage>
</organism>
<evidence type="ECO:0000313" key="7">
    <source>
        <dbReference type="Proteomes" id="UP000234275"/>
    </source>
</evidence>
<comment type="caution">
    <text evidence="6">The sequence shown here is derived from an EMBL/GenBank/DDBJ whole genome shotgun (WGS) entry which is preliminary data.</text>
</comment>
<dbReference type="GO" id="GO:0003713">
    <property type="term" value="F:transcription coactivator activity"/>
    <property type="evidence" value="ECO:0007669"/>
    <property type="project" value="TreeGrafter"/>
</dbReference>
<dbReference type="VEuPathDB" id="FungiDB:P170DRAFT_509589"/>
<evidence type="ECO:0000256" key="3">
    <source>
        <dbReference type="SAM" id="MobiDB-lite"/>
    </source>
</evidence>
<dbReference type="GO" id="GO:0005634">
    <property type="term" value="C:nucleus"/>
    <property type="evidence" value="ECO:0007669"/>
    <property type="project" value="TreeGrafter"/>
</dbReference>
<feature type="domain" description="LSO1/LSO2" evidence="5">
    <location>
        <begin position="11"/>
        <end position="78"/>
    </location>
</feature>
<feature type="region of interest" description="Disordered" evidence="3">
    <location>
        <begin position="1"/>
        <end position="125"/>
    </location>
</feature>
<evidence type="ECO:0000256" key="2">
    <source>
        <dbReference type="ARBA" id="ARBA00023054"/>
    </source>
</evidence>
<keyword evidence="2" id="KW-0175">Coiled coil</keyword>
<dbReference type="Proteomes" id="UP000234275">
    <property type="component" value="Unassembled WGS sequence"/>
</dbReference>
<dbReference type="RefSeq" id="XP_024704225.1">
    <property type="nucleotide sequence ID" value="XM_024854693.1"/>
</dbReference>
<feature type="compositionally biased region" description="Basic and acidic residues" evidence="3">
    <location>
        <begin position="1"/>
        <end position="12"/>
    </location>
</feature>